<evidence type="ECO:0000313" key="3">
    <source>
        <dbReference type="Proteomes" id="UP000244523"/>
    </source>
</evidence>
<evidence type="ECO:0000313" key="2">
    <source>
        <dbReference type="EMBL" id="PUB13610.1"/>
    </source>
</evidence>
<comment type="caution">
    <text evidence="2">The sequence shown here is derived from an EMBL/GenBank/DDBJ whole genome shotgun (WGS) entry which is preliminary data.</text>
</comment>
<keyword evidence="3" id="KW-1185">Reference proteome</keyword>
<protein>
    <submittedName>
        <fullName evidence="2">Uncharacterized protein</fullName>
    </submittedName>
</protein>
<dbReference type="Pfam" id="PF19069">
    <property type="entry name" value="DUF5765"/>
    <property type="match status" value="1"/>
</dbReference>
<keyword evidence="1" id="KW-0472">Membrane</keyword>
<organism evidence="2 3">
    <name type="scientific">Yoonia sediminilitoris</name>
    <dbReference type="NCBI Taxonomy" id="1286148"/>
    <lineage>
        <taxon>Bacteria</taxon>
        <taxon>Pseudomonadati</taxon>
        <taxon>Pseudomonadota</taxon>
        <taxon>Alphaproteobacteria</taxon>
        <taxon>Rhodobacterales</taxon>
        <taxon>Paracoccaceae</taxon>
        <taxon>Yoonia</taxon>
    </lineage>
</organism>
<name>A0A2T6KEQ4_9RHOB</name>
<sequence length="244" mass="26836">MCWSAEVSGVMIGAGAVAAAVTYRRGEAPAIWLTLGYFTLMEALQLWGYAVLDQCGTPANRSVTFLSYLHISLQPFLINAFAMELVPVPVKHRVRNWVYGACAVSTLVMWAQLIPAPQLGECVPGVPLCAENWCTVSGDWHIAWDVPYNGLMVPLERFFGTATGFPTYMFTVFAVPLIYGAWRFVILHAVVGPVLASALTTNPNEMPAIWCLFSIAILLVALSPVVRKWMTATHWWGKEINAQG</sequence>
<reference evidence="2 3" key="1">
    <citation type="submission" date="2018-04" db="EMBL/GenBank/DDBJ databases">
        <title>Genomic Encyclopedia of Archaeal and Bacterial Type Strains, Phase II (KMG-II): from individual species to whole genera.</title>
        <authorList>
            <person name="Goeker M."/>
        </authorList>
    </citation>
    <scope>NUCLEOTIDE SEQUENCE [LARGE SCALE GENOMIC DNA]</scope>
    <source>
        <strain evidence="2 3">DSM 29955</strain>
    </source>
</reference>
<dbReference type="InterPro" id="IPR043912">
    <property type="entry name" value="DUF5765"/>
</dbReference>
<gene>
    <name evidence="2" type="ORF">C8N45_10770</name>
</gene>
<dbReference type="EMBL" id="QBUD01000007">
    <property type="protein sequence ID" value="PUB13610.1"/>
    <property type="molecule type" value="Genomic_DNA"/>
</dbReference>
<accession>A0A2T6KEQ4</accession>
<feature type="transmembrane region" description="Helical" evidence="1">
    <location>
        <begin position="207"/>
        <end position="226"/>
    </location>
</feature>
<feature type="transmembrane region" description="Helical" evidence="1">
    <location>
        <begin position="158"/>
        <end position="179"/>
    </location>
</feature>
<feature type="transmembrane region" description="Helical" evidence="1">
    <location>
        <begin position="30"/>
        <end position="50"/>
    </location>
</feature>
<dbReference type="AlphaFoldDB" id="A0A2T6KEQ4"/>
<keyword evidence="1" id="KW-1133">Transmembrane helix</keyword>
<dbReference type="Proteomes" id="UP000244523">
    <property type="component" value="Unassembled WGS sequence"/>
</dbReference>
<evidence type="ECO:0000256" key="1">
    <source>
        <dbReference type="SAM" id="Phobius"/>
    </source>
</evidence>
<feature type="transmembrane region" description="Helical" evidence="1">
    <location>
        <begin position="6"/>
        <end position="23"/>
    </location>
</feature>
<dbReference type="RefSeq" id="WP_168769483.1">
    <property type="nucleotide sequence ID" value="NZ_QBUD01000007.1"/>
</dbReference>
<keyword evidence="1" id="KW-0812">Transmembrane</keyword>
<proteinExistence type="predicted"/>